<evidence type="ECO:0000313" key="2">
    <source>
        <dbReference type="EMBL" id="KAK1464146.1"/>
    </source>
</evidence>
<dbReference type="EMBL" id="MLGG01000006">
    <property type="protein sequence ID" value="KAK1464146.1"/>
    <property type="molecule type" value="Genomic_DNA"/>
</dbReference>
<name>A0AAI9USX6_9PEZI</name>
<keyword evidence="3" id="KW-1185">Reference proteome</keyword>
<organism evidence="2 3">
    <name type="scientific">Colletotrichum melonis</name>
    <dbReference type="NCBI Taxonomy" id="1209925"/>
    <lineage>
        <taxon>Eukaryota</taxon>
        <taxon>Fungi</taxon>
        <taxon>Dikarya</taxon>
        <taxon>Ascomycota</taxon>
        <taxon>Pezizomycotina</taxon>
        <taxon>Sordariomycetes</taxon>
        <taxon>Hypocreomycetidae</taxon>
        <taxon>Glomerellales</taxon>
        <taxon>Glomerellaceae</taxon>
        <taxon>Colletotrichum</taxon>
        <taxon>Colletotrichum acutatum species complex</taxon>
    </lineage>
</organism>
<protein>
    <submittedName>
        <fullName evidence="2">Heterokaryon incompatibility protein</fullName>
    </submittedName>
</protein>
<dbReference type="PANTHER" id="PTHR10622:SF10">
    <property type="entry name" value="HET DOMAIN-CONTAINING PROTEIN"/>
    <property type="match status" value="1"/>
</dbReference>
<dbReference type="Proteomes" id="UP001239795">
    <property type="component" value="Unassembled WGS sequence"/>
</dbReference>
<dbReference type="Pfam" id="PF06985">
    <property type="entry name" value="HET"/>
    <property type="match status" value="1"/>
</dbReference>
<comment type="caution">
    <text evidence="2">The sequence shown here is derived from an EMBL/GenBank/DDBJ whole genome shotgun (WGS) entry which is preliminary data.</text>
</comment>
<dbReference type="InterPro" id="IPR010730">
    <property type="entry name" value="HET"/>
</dbReference>
<evidence type="ECO:0000313" key="3">
    <source>
        <dbReference type="Proteomes" id="UP001239795"/>
    </source>
</evidence>
<dbReference type="PANTHER" id="PTHR10622">
    <property type="entry name" value="HET DOMAIN-CONTAINING PROTEIN"/>
    <property type="match status" value="1"/>
</dbReference>
<evidence type="ECO:0000259" key="1">
    <source>
        <dbReference type="Pfam" id="PF06985"/>
    </source>
</evidence>
<accession>A0AAI9USX6</accession>
<proteinExistence type="predicted"/>
<sequence>MRLLHTTTFELREFSGTDIPPYGILSHTWGRNEFTFRDFQRAGYRGGITKIDGMCRVARDQRLSWVWIDTCCIDKSSSTELSEAINSMFAWYRRAATCFVYLEDVPAGYKFNPKDKVFANSRWFSRGWTLQEL</sequence>
<feature type="domain" description="Heterokaryon incompatibility" evidence="1">
    <location>
        <begin position="22"/>
        <end position="104"/>
    </location>
</feature>
<reference evidence="2 3" key="1">
    <citation type="submission" date="2016-10" db="EMBL/GenBank/DDBJ databases">
        <title>The genome sequence of Colletotrichum fioriniae PJ7.</title>
        <authorList>
            <person name="Baroncelli R."/>
        </authorList>
    </citation>
    <scope>NUCLEOTIDE SEQUENCE [LARGE SCALE GENOMIC DNA]</scope>
    <source>
        <strain evidence="2">Col 31</strain>
    </source>
</reference>
<gene>
    <name evidence="2" type="ORF">CMEL01_12907</name>
</gene>
<dbReference type="AlphaFoldDB" id="A0AAI9USX6"/>